<dbReference type="PANTHER" id="PTHR36573:SF1">
    <property type="entry name" value="INTERMEMBRANE PHOSPHOLIPID TRANSPORT SYSTEM BINDING PROTEIN MLAC"/>
    <property type="match status" value="1"/>
</dbReference>
<dbReference type="EMBL" id="BAAADD010000012">
    <property type="protein sequence ID" value="GAA0586443.1"/>
    <property type="molecule type" value="Genomic_DNA"/>
</dbReference>
<gene>
    <name evidence="2" type="ORF">GCM10008942_39310</name>
</gene>
<dbReference type="InterPro" id="IPR008869">
    <property type="entry name" value="MlaC/ttg2D"/>
</dbReference>
<organism evidence="2 3">
    <name type="scientific">Rhizomicrobium electricum</name>
    <dbReference type="NCBI Taxonomy" id="480070"/>
    <lineage>
        <taxon>Bacteria</taxon>
        <taxon>Pseudomonadati</taxon>
        <taxon>Pseudomonadota</taxon>
        <taxon>Alphaproteobacteria</taxon>
        <taxon>Micropepsales</taxon>
        <taxon>Micropepsaceae</taxon>
        <taxon>Rhizomicrobium</taxon>
    </lineage>
</organism>
<reference evidence="3" key="1">
    <citation type="journal article" date="2019" name="Int. J. Syst. Evol. Microbiol.">
        <title>The Global Catalogue of Microorganisms (GCM) 10K type strain sequencing project: providing services to taxonomists for standard genome sequencing and annotation.</title>
        <authorList>
            <consortium name="The Broad Institute Genomics Platform"/>
            <consortium name="The Broad Institute Genome Sequencing Center for Infectious Disease"/>
            <person name="Wu L."/>
            <person name="Ma J."/>
        </authorList>
    </citation>
    <scope>NUCLEOTIDE SEQUENCE [LARGE SCALE GENOMIC DNA]</scope>
    <source>
        <strain evidence="3">JCM 15089</strain>
    </source>
</reference>
<dbReference type="InterPro" id="IPR042245">
    <property type="entry name" value="Tgt2/MlaC_sf"/>
</dbReference>
<comment type="caution">
    <text evidence="2">The sequence shown here is derived from an EMBL/GenBank/DDBJ whole genome shotgun (WGS) entry which is preliminary data.</text>
</comment>
<evidence type="ECO:0000313" key="2">
    <source>
        <dbReference type="EMBL" id="GAA0586443.1"/>
    </source>
</evidence>
<dbReference type="Gene3D" id="3.10.450.710">
    <property type="entry name" value="Tgt2/MlaC"/>
    <property type="match status" value="1"/>
</dbReference>
<name>A0ABP3QA80_9PROT</name>
<evidence type="ECO:0000256" key="1">
    <source>
        <dbReference type="SAM" id="SignalP"/>
    </source>
</evidence>
<proteinExistence type="predicted"/>
<dbReference type="Proteomes" id="UP001499951">
    <property type="component" value="Unassembled WGS sequence"/>
</dbReference>
<feature type="signal peptide" evidence="1">
    <location>
        <begin position="1"/>
        <end position="33"/>
    </location>
</feature>
<accession>A0ABP3QA80</accession>
<keyword evidence="3" id="KW-1185">Reference proteome</keyword>
<dbReference type="Pfam" id="PF05494">
    <property type="entry name" value="MlaC"/>
    <property type="match status" value="1"/>
</dbReference>
<evidence type="ECO:0000313" key="3">
    <source>
        <dbReference type="Proteomes" id="UP001499951"/>
    </source>
</evidence>
<protein>
    <submittedName>
        <fullName evidence="2">ABC transporter substrate-binding protein</fullName>
    </submittedName>
</protein>
<sequence length="212" mass="23514">MRGMMRLKFFATSFSFVAALVLSLGLSMGRAEAASPAEQFIADNVQKAMGILNNTASSKEQKKTEFQNFLLGLTDIQSIGRYTLGQYRRSASPEDLTAFDAAFKDYAMSVYQSYFAKYSGQSLKVTGSNQLGANDIMVKTVTVDPKKPSAKPFEVNFRVQTVNGRMLVVDFSVEGVWIRELERNDFTSYLGQKNGDVKALVAMLKQKAAQQH</sequence>
<keyword evidence="1" id="KW-0732">Signal</keyword>
<dbReference type="PANTHER" id="PTHR36573">
    <property type="entry name" value="INTERMEMBRANE PHOSPHOLIPID TRANSPORT SYSTEM BINDING PROTEIN MLAC"/>
    <property type="match status" value="1"/>
</dbReference>
<feature type="chain" id="PRO_5047438319" evidence="1">
    <location>
        <begin position="34"/>
        <end position="212"/>
    </location>
</feature>